<evidence type="ECO:0000256" key="2">
    <source>
        <dbReference type="SAM" id="Phobius"/>
    </source>
</evidence>
<gene>
    <name evidence="3" type="ORF">J2S43_001384</name>
</gene>
<organism evidence="3 4">
    <name type="scientific">Catenuloplanes nepalensis</name>
    <dbReference type="NCBI Taxonomy" id="587533"/>
    <lineage>
        <taxon>Bacteria</taxon>
        <taxon>Bacillati</taxon>
        <taxon>Actinomycetota</taxon>
        <taxon>Actinomycetes</taxon>
        <taxon>Micromonosporales</taxon>
        <taxon>Micromonosporaceae</taxon>
        <taxon>Catenuloplanes</taxon>
    </lineage>
</organism>
<feature type="transmembrane region" description="Helical" evidence="2">
    <location>
        <begin position="154"/>
        <end position="172"/>
    </location>
</feature>
<evidence type="ECO:0000256" key="1">
    <source>
        <dbReference type="SAM" id="MobiDB-lite"/>
    </source>
</evidence>
<accession>A0ABT9MN93</accession>
<dbReference type="Proteomes" id="UP001240984">
    <property type="component" value="Unassembled WGS sequence"/>
</dbReference>
<proteinExistence type="predicted"/>
<keyword evidence="2" id="KW-0812">Transmembrane</keyword>
<keyword evidence="2" id="KW-1133">Transmembrane helix</keyword>
<feature type="transmembrane region" description="Helical" evidence="2">
    <location>
        <begin position="350"/>
        <end position="367"/>
    </location>
</feature>
<keyword evidence="4" id="KW-1185">Reference proteome</keyword>
<feature type="transmembrane region" description="Helical" evidence="2">
    <location>
        <begin position="317"/>
        <end position="338"/>
    </location>
</feature>
<feature type="transmembrane region" description="Helical" evidence="2">
    <location>
        <begin position="92"/>
        <end position="110"/>
    </location>
</feature>
<dbReference type="PANTHER" id="PTHR36840">
    <property type="entry name" value="BLL5714 PROTEIN"/>
    <property type="match status" value="1"/>
</dbReference>
<feature type="transmembrane region" description="Helical" evidence="2">
    <location>
        <begin position="122"/>
        <end position="142"/>
    </location>
</feature>
<feature type="transmembrane region" description="Helical" evidence="2">
    <location>
        <begin position="286"/>
        <end position="305"/>
    </location>
</feature>
<dbReference type="RefSeq" id="WP_306827760.1">
    <property type="nucleotide sequence ID" value="NZ_JAUSRA010000001.1"/>
</dbReference>
<feature type="transmembrane region" description="Helical" evidence="2">
    <location>
        <begin position="60"/>
        <end position="80"/>
    </location>
</feature>
<feature type="transmembrane region" description="Helical" evidence="2">
    <location>
        <begin position="213"/>
        <end position="233"/>
    </location>
</feature>
<protein>
    <submittedName>
        <fullName evidence="3">Low temperature requirement protein LtrA</fullName>
    </submittedName>
</protein>
<feature type="transmembrane region" description="Helical" evidence="2">
    <location>
        <begin position="178"/>
        <end position="198"/>
    </location>
</feature>
<evidence type="ECO:0000313" key="3">
    <source>
        <dbReference type="EMBL" id="MDP9792872.1"/>
    </source>
</evidence>
<feature type="transmembrane region" description="Helical" evidence="2">
    <location>
        <begin position="239"/>
        <end position="260"/>
    </location>
</feature>
<comment type="caution">
    <text evidence="3">The sequence shown here is derived from an EMBL/GenBank/DDBJ whole genome shotgun (WGS) entry which is preliminary data.</text>
</comment>
<evidence type="ECO:0000313" key="4">
    <source>
        <dbReference type="Proteomes" id="UP001240984"/>
    </source>
</evidence>
<name>A0ABT9MN93_9ACTN</name>
<dbReference type="EMBL" id="JAUSRA010000001">
    <property type="protein sequence ID" value="MDP9792872.1"/>
    <property type="molecule type" value="Genomic_DNA"/>
</dbReference>
<feature type="region of interest" description="Disordered" evidence="1">
    <location>
        <begin position="1"/>
        <end position="25"/>
    </location>
</feature>
<feature type="transmembrane region" description="Helical" evidence="2">
    <location>
        <begin position="373"/>
        <end position="392"/>
    </location>
</feature>
<dbReference type="PANTHER" id="PTHR36840:SF1">
    <property type="entry name" value="BLL5714 PROTEIN"/>
    <property type="match status" value="1"/>
</dbReference>
<reference evidence="3 4" key="1">
    <citation type="submission" date="2023-07" db="EMBL/GenBank/DDBJ databases">
        <title>Sequencing the genomes of 1000 actinobacteria strains.</title>
        <authorList>
            <person name="Klenk H.-P."/>
        </authorList>
    </citation>
    <scope>NUCLEOTIDE SEQUENCE [LARGE SCALE GENOMIC DNA]</scope>
    <source>
        <strain evidence="3 4">DSM 44710</strain>
    </source>
</reference>
<feature type="compositionally biased region" description="Basic and acidic residues" evidence="1">
    <location>
        <begin position="1"/>
        <end position="10"/>
    </location>
</feature>
<dbReference type="Pfam" id="PF06772">
    <property type="entry name" value="LtrA"/>
    <property type="match status" value="1"/>
</dbReference>
<keyword evidence="2" id="KW-0472">Membrane</keyword>
<sequence>MTKDQERLDQEEAEQIEAVRPPDLNQESNRSATRLELFFDLAFVLFVARCADGLAKDETWHGALVFCAVLAVGWWAWASTTLYANRFDTDDAVFRLLTLAAMVGVVAMAASVDKISGPDGRWFAIGYVIIRVALVAGYARAWRHVPAARPTARLYLIGHSLGALTWLVSLAVPEPGRYWLWGAGVLLDLVWPTAAARLKDAVPLHMEHLPERFGLFVILVLGESVAAVVTGLHDGAWKPAVVVTATAAFVVAAALWWIYFDLSGGAAKRRLAEEGDEVTKHGVHDFYVYIHLPLAVSLAAVAVGLEHAVLHGADDHLTAGTRWVLGIATAGYLLSAALMQAQLGGRVRGALLWPGAGAPLALLIALLDLSAVMTTGLFAALTVAGVIAGFLLHRSGEVRTAKI</sequence>
<dbReference type="InterPro" id="IPR010640">
    <property type="entry name" value="Low_temperature_requirement_A"/>
</dbReference>